<evidence type="ECO:0000313" key="17">
    <source>
        <dbReference type="Proteomes" id="UP000197138"/>
    </source>
</evidence>
<evidence type="ECO:0000313" key="15">
    <source>
        <dbReference type="EMBL" id="OWM87406.1"/>
    </source>
</evidence>
<evidence type="ECO:0000256" key="13">
    <source>
        <dbReference type="SAM" id="Phobius"/>
    </source>
</evidence>
<keyword evidence="6 11" id="KW-0863">Zinc-finger</keyword>
<dbReference type="EMBL" id="PGOL01002599">
    <property type="protein sequence ID" value="PKI46684.1"/>
    <property type="molecule type" value="Genomic_DNA"/>
</dbReference>
<dbReference type="AlphaFoldDB" id="A0A218XRW8"/>
<dbReference type="GO" id="GO:0016567">
    <property type="term" value="P:protein ubiquitination"/>
    <property type="evidence" value="ECO:0007669"/>
    <property type="project" value="UniProtKB-UniPathway"/>
</dbReference>
<evidence type="ECO:0000256" key="11">
    <source>
        <dbReference type="PROSITE-ProRule" id="PRU00175"/>
    </source>
</evidence>
<dbReference type="PROSITE" id="PS50089">
    <property type="entry name" value="ZF_RING_2"/>
    <property type="match status" value="1"/>
</dbReference>
<reference evidence="16 18" key="3">
    <citation type="submission" date="2017-11" db="EMBL/GenBank/DDBJ databases">
        <title>De-novo sequencing of pomegranate (Punica granatum L.) genome.</title>
        <authorList>
            <person name="Akparov Z."/>
            <person name="Amiraslanov A."/>
            <person name="Hajiyeva S."/>
            <person name="Abbasov M."/>
            <person name="Kaur K."/>
            <person name="Hamwieh A."/>
            <person name="Solovyev V."/>
            <person name="Salamov A."/>
            <person name="Braich B."/>
            <person name="Kosarev P."/>
            <person name="Mahmoud A."/>
            <person name="Hajiyev E."/>
            <person name="Babayeva S."/>
            <person name="Izzatullayeva V."/>
            <person name="Mammadov A."/>
            <person name="Mammadov A."/>
            <person name="Sharifova S."/>
            <person name="Ojaghi J."/>
            <person name="Eynullazada K."/>
            <person name="Bayramov B."/>
            <person name="Abdulazimova A."/>
            <person name="Shahmuradov I."/>
        </authorList>
    </citation>
    <scope>NUCLEOTIDE SEQUENCE [LARGE SCALE GENOMIC DNA]</scope>
    <source>
        <strain evidence="16">AG2017</strain>
        <strain evidence="18">cv. AG2017</strain>
        <tissue evidence="16">Leaf</tissue>
    </source>
</reference>
<evidence type="ECO:0000256" key="12">
    <source>
        <dbReference type="SAM" id="MobiDB-lite"/>
    </source>
</evidence>
<evidence type="ECO:0000256" key="1">
    <source>
        <dbReference type="ARBA" id="ARBA00000900"/>
    </source>
</evidence>
<evidence type="ECO:0000256" key="6">
    <source>
        <dbReference type="ARBA" id="ARBA00022771"/>
    </source>
</evidence>
<dbReference type="GO" id="GO:0061630">
    <property type="term" value="F:ubiquitin protein ligase activity"/>
    <property type="evidence" value="ECO:0007669"/>
    <property type="project" value="UniProtKB-EC"/>
</dbReference>
<sequence>MSLAGQNEKFADHMRPSRETPVSSVVDRHARRTCSPQVIGDHYLFSLSENIGSTKLSHSFPQTSPEKDLPFGASLLFRHAPPSSSSAVAASRAPVTTPLSRPLMASSAPSTFHWQYTELLDDRNFQIRGRTLFYIAVLFSAILLFTLLFLYARWLCNFATSSSLPGSPSATTRPSAGLDRAAIDGLPVVVFDGAGDGKKPRDDATEETECSICLGIFKDGEKIKVLPPCRHCYHCECVDRWLAAQPVCPLCRANLRADLAPPLVIQ</sequence>
<evidence type="ECO:0000256" key="7">
    <source>
        <dbReference type="ARBA" id="ARBA00022833"/>
    </source>
</evidence>
<comment type="subcellular location">
    <subcellularLocation>
        <location evidence="2">Membrane</location>
    </subcellularLocation>
</comment>
<evidence type="ECO:0000256" key="3">
    <source>
        <dbReference type="ARBA" id="ARBA00012483"/>
    </source>
</evidence>
<keyword evidence="8 13" id="KW-1133">Transmembrane helix</keyword>
<comment type="caution">
    <text evidence="15">The sequence shown here is derived from an EMBL/GenBank/DDBJ whole genome shotgun (WGS) entry which is preliminary data.</text>
</comment>
<dbReference type="Gene3D" id="3.30.40.10">
    <property type="entry name" value="Zinc/RING finger domain, C3HC4 (zinc finger)"/>
    <property type="match status" value="1"/>
</dbReference>
<dbReference type="InterPro" id="IPR013083">
    <property type="entry name" value="Znf_RING/FYVE/PHD"/>
</dbReference>
<dbReference type="Proteomes" id="UP000233551">
    <property type="component" value="Unassembled WGS sequence"/>
</dbReference>
<feature type="region of interest" description="Disordered" evidence="12">
    <location>
        <begin position="1"/>
        <end position="28"/>
    </location>
</feature>
<name>A0A218XRW8_PUNGR</name>
<keyword evidence="5" id="KW-0479">Metal-binding</keyword>
<comment type="catalytic activity">
    <reaction evidence="1">
        <text>S-ubiquitinyl-[E2 ubiquitin-conjugating enzyme]-L-cysteine + [acceptor protein]-L-lysine = [E2 ubiquitin-conjugating enzyme]-L-cysteine + N(6)-ubiquitinyl-[acceptor protein]-L-lysine.</text>
        <dbReference type="EC" id="2.3.2.27"/>
    </reaction>
</comment>
<evidence type="ECO:0000256" key="5">
    <source>
        <dbReference type="ARBA" id="ARBA00022723"/>
    </source>
</evidence>
<feature type="domain" description="RING-type" evidence="14">
    <location>
        <begin position="210"/>
        <end position="252"/>
    </location>
</feature>
<dbReference type="SMART" id="SM00184">
    <property type="entry name" value="RING"/>
    <property type="match status" value="1"/>
</dbReference>
<dbReference type="InterPro" id="IPR001841">
    <property type="entry name" value="Znf_RING"/>
</dbReference>
<reference evidence="15" key="2">
    <citation type="submission" date="2017-06" db="EMBL/GenBank/DDBJ databases">
        <title>The pomegranate genome and the genomics of punicalagin biosynthesis.</title>
        <authorList>
            <person name="Xu C."/>
        </authorList>
    </citation>
    <scope>NUCLEOTIDE SEQUENCE [LARGE SCALE GENOMIC DNA]</scope>
    <source>
        <tissue evidence="15">Fresh leaf</tissue>
    </source>
</reference>
<evidence type="ECO:0000256" key="4">
    <source>
        <dbReference type="ARBA" id="ARBA00022692"/>
    </source>
</evidence>
<organism evidence="15 17">
    <name type="scientific">Punica granatum</name>
    <name type="common">Pomegranate</name>
    <dbReference type="NCBI Taxonomy" id="22663"/>
    <lineage>
        <taxon>Eukaryota</taxon>
        <taxon>Viridiplantae</taxon>
        <taxon>Streptophyta</taxon>
        <taxon>Embryophyta</taxon>
        <taxon>Tracheophyta</taxon>
        <taxon>Spermatophyta</taxon>
        <taxon>Magnoliopsida</taxon>
        <taxon>eudicotyledons</taxon>
        <taxon>Gunneridae</taxon>
        <taxon>Pentapetalae</taxon>
        <taxon>rosids</taxon>
        <taxon>malvids</taxon>
        <taxon>Myrtales</taxon>
        <taxon>Lythraceae</taxon>
        <taxon>Punica</taxon>
    </lineage>
</organism>
<evidence type="ECO:0000256" key="10">
    <source>
        <dbReference type="ARBA" id="ARBA00024209"/>
    </source>
</evidence>
<reference evidence="17" key="1">
    <citation type="journal article" date="2017" name="Plant J.">
        <title>The pomegranate (Punica granatum L.) genome and the genomics of punicalagin biosynthesis.</title>
        <authorList>
            <person name="Qin G."/>
            <person name="Xu C."/>
            <person name="Ming R."/>
            <person name="Tang H."/>
            <person name="Guyot R."/>
            <person name="Kramer E.M."/>
            <person name="Hu Y."/>
            <person name="Yi X."/>
            <person name="Qi Y."/>
            <person name="Xu X."/>
            <person name="Gao Z."/>
            <person name="Pan H."/>
            <person name="Jian J."/>
            <person name="Tian Y."/>
            <person name="Yue Z."/>
            <person name="Xu Y."/>
        </authorList>
    </citation>
    <scope>NUCLEOTIDE SEQUENCE [LARGE SCALE GENOMIC DNA]</scope>
    <source>
        <strain evidence="17">cv. Dabenzi</strain>
    </source>
</reference>
<keyword evidence="9 13" id="KW-0472">Membrane</keyword>
<keyword evidence="18" id="KW-1185">Reference proteome</keyword>
<dbReference type="Proteomes" id="UP000197138">
    <property type="component" value="Unassembled WGS sequence"/>
</dbReference>
<protein>
    <recommendedName>
        <fullName evidence="3">RING-type E3 ubiquitin transferase</fullName>
        <ecNumber evidence="3">2.3.2.27</ecNumber>
    </recommendedName>
</protein>
<dbReference type="GO" id="GO:0008270">
    <property type="term" value="F:zinc ion binding"/>
    <property type="evidence" value="ECO:0007669"/>
    <property type="project" value="UniProtKB-KW"/>
</dbReference>
<dbReference type="SUPFAM" id="SSF57850">
    <property type="entry name" value="RING/U-box"/>
    <property type="match status" value="1"/>
</dbReference>
<dbReference type="UniPathway" id="UPA00143"/>
<gene>
    <name evidence="15" type="ORF">CDL15_Pgr022517</name>
    <name evidence="16" type="ORF">CRG98_033026</name>
</gene>
<dbReference type="EC" id="2.3.2.27" evidence="3"/>
<dbReference type="PANTHER" id="PTHR46539:SF1">
    <property type="entry name" value="E3 UBIQUITIN-PROTEIN LIGASE ATL42"/>
    <property type="match status" value="1"/>
</dbReference>
<dbReference type="GO" id="GO:0016020">
    <property type="term" value="C:membrane"/>
    <property type="evidence" value="ECO:0007669"/>
    <property type="project" value="UniProtKB-SubCell"/>
</dbReference>
<feature type="transmembrane region" description="Helical" evidence="13">
    <location>
        <begin position="132"/>
        <end position="154"/>
    </location>
</feature>
<keyword evidence="4 13" id="KW-0812">Transmembrane</keyword>
<evidence type="ECO:0000313" key="18">
    <source>
        <dbReference type="Proteomes" id="UP000233551"/>
    </source>
</evidence>
<evidence type="ECO:0000256" key="2">
    <source>
        <dbReference type="ARBA" id="ARBA00004370"/>
    </source>
</evidence>
<accession>A0A218XRW8</accession>
<evidence type="ECO:0000256" key="8">
    <source>
        <dbReference type="ARBA" id="ARBA00022989"/>
    </source>
</evidence>
<evidence type="ECO:0000313" key="16">
    <source>
        <dbReference type="EMBL" id="PKI46684.1"/>
    </source>
</evidence>
<dbReference type="STRING" id="22663.A0A218XRW8"/>
<dbReference type="EMBL" id="MTKT01000813">
    <property type="protein sequence ID" value="OWM87406.1"/>
    <property type="molecule type" value="Genomic_DNA"/>
</dbReference>
<evidence type="ECO:0000259" key="14">
    <source>
        <dbReference type="PROSITE" id="PS50089"/>
    </source>
</evidence>
<dbReference type="Pfam" id="PF13639">
    <property type="entry name" value="zf-RING_2"/>
    <property type="match status" value="1"/>
</dbReference>
<dbReference type="PANTHER" id="PTHR46539">
    <property type="entry name" value="E3 UBIQUITIN-PROTEIN LIGASE ATL42"/>
    <property type="match status" value="1"/>
</dbReference>
<evidence type="ECO:0000256" key="9">
    <source>
        <dbReference type="ARBA" id="ARBA00023136"/>
    </source>
</evidence>
<keyword evidence="7" id="KW-0862">Zinc</keyword>
<comment type="similarity">
    <text evidence="10">Belongs to the RING-type zinc finger family. ATL subfamily.</text>
</comment>
<feature type="compositionally biased region" description="Basic and acidic residues" evidence="12">
    <location>
        <begin position="9"/>
        <end position="18"/>
    </location>
</feature>
<proteinExistence type="inferred from homology"/>